<dbReference type="Proteomes" id="UP000438991">
    <property type="component" value="Unassembled WGS sequence"/>
</dbReference>
<dbReference type="AlphaFoldDB" id="A0A3S4CK24"/>
<evidence type="ECO:0000313" key="4">
    <source>
        <dbReference type="Proteomes" id="UP000289200"/>
    </source>
</evidence>
<dbReference type="EMBL" id="WNKV01000009">
    <property type="protein sequence ID" value="MTW17096.1"/>
    <property type="molecule type" value="Genomic_DNA"/>
</dbReference>
<sequence>MGFLLRTAFWLGVVAVLLPTVTRSPSDDGGQSAVSAADAASAAASTVADLRQFCTRQPDVCAVGMQVASAIGQKAQAGAKIMMEMVSETLSSSERAPVTTGAAGKLDIARPTSSQHTLSTADLVPEWRGPTPRREQAARPPG</sequence>
<evidence type="ECO:0000313" key="2">
    <source>
        <dbReference type="EMBL" id="MTW17096.1"/>
    </source>
</evidence>
<dbReference type="Pfam" id="PF17264">
    <property type="entry name" value="DUF5330"/>
    <property type="match status" value="1"/>
</dbReference>
<dbReference type="Proteomes" id="UP000289200">
    <property type="component" value="Unassembled WGS sequence"/>
</dbReference>
<evidence type="ECO:0000313" key="3">
    <source>
        <dbReference type="EMBL" id="VCU11102.1"/>
    </source>
</evidence>
<proteinExistence type="predicted"/>
<organism evidence="3 4">
    <name type="scientific">Rhodoplanes serenus</name>
    <dbReference type="NCBI Taxonomy" id="200615"/>
    <lineage>
        <taxon>Bacteria</taxon>
        <taxon>Pseudomonadati</taxon>
        <taxon>Pseudomonadota</taxon>
        <taxon>Alphaproteobacteria</taxon>
        <taxon>Hyphomicrobiales</taxon>
        <taxon>Nitrobacteraceae</taxon>
        <taxon>Rhodoplanes</taxon>
    </lineage>
</organism>
<reference evidence="4" key="1">
    <citation type="submission" date="2018-10" db="EMBL/GenBank/DDBJ databases">
        <authorList>
            <person name="Peiro R."/>
            <person name="Begona"/>
            <person name="Cbmso G."/>
            <person name="Lopez M."/>
            <person name="Gonzalez S."/>
            <person name="Sacristan E."/>
            <person name="Castillo E."/>
        </authorList>
    </citation>
    <scope>NUCLEOTIDE SEQUENCE [LARGE SCALE GENOMIC DNA]</scope>
</reference>
<comment type="caution">
    <text evidence="3">The sequence shown here is derived from an EMBL/GenBank/DDBJ whole genome shotgun (WGS) entry which is preliminary data.</text>
</comment>
<feature type="compositionally biased region" description="Basic and acidic residues" evidence="1">
    <location>
        <begin position="132"/>
        <end position="142"/>
    </location>
</feature>
<evidence type="ECO:0008006" key="6">
    <source>
        <dbReference type="Google" id="ProtNLM"/>
    </source>
</evidence>
<dbReference type="RefSeq" id="WP_129611120.1">
    <property type="nucleotide sequence ID" value="NZ_UWOC01000189.1"/>
</dbReference>
<name>A0A3S4CK24_9BRAD</name>
<keyword evidence="4" id="KW-1185">Reference proteome</keyword>
<reference evidence="2 5" key="3">
    <citation type="submission" date="2019-11" db="EMBL/GenBank/DDBJ databases">
        <title>Whole-genome sequence of Rhodoplanes serenus DSM 18633, type strain.</title>
        <authorList>
            <person name="Kyndt J.A."/>
            <person name="Meyer T.E."/>
        </authorList>
    </citation>
    <scope>NUCLEOTIDE SEQUENCE [LARGE SCALE GENOMIC DNA]</scope>
    <source>
        <strain evidence="2 5">DSM 18633</strain>
    </source>
</reference>
<dbReference type="InterPro" id="IPR035220">
    <property type="entry name" value="DUF5330"/>
</dbReference>
<feature type="compositionally biased region" description="Polar residues" evidence="1">
    <location>
        <begin position="111"/>
        <end position="120"/>
    </location>
</feature>
<gene>
    <name evidence="2" type="ORF">GJ689_12875</name>
    <name evidence="3" type="ORF">RHODGE_RHODGE_04306</name>
</gene>
<dbReference type="EMBL" id="UWOC01000189">
    <property type="protein sequence ID" value="VCU11102.1"/>
    <property type="molecule type" value="Genomic_DNA"/>
</dbReference>
<dbReference type="OrthoDB" id="7923950at2"/>
<protein>
    <recommendedName>
        <fullName evidence="6">DUF5330 domain-containing protein</fullName>
    </recommendedName>
</protein>
<evidence type="ECO:0000256" key="1">
    <source>
        <dbReference type="SAM" id="MobiDB-lite"/>
    </source>
</evidence>
<accession>A0A3S4CK24</accession>
<feature type="region of interest" description="Disordered" evidence="1">
    <location>
        <begin position="89"/>
        <end position="142"/>
    </location>
</feature>
<evidence type="ECO:0000313" key="5">
    <source>
        <dbReference type="Proteomes" id="UP000438991"/>
    </source>
</evidence>
<reference evidence="3" key="2">
    <citation type="submission" date="2018-10" db="EMBL/GenBank/DDBJ databases">
        <authorList>
            <person name="Peiro R."/>
            <person name="Begona"/>
            <person name="Cbmso G."/>
            <person name="Lopez M."/>
            <person name="Gonzalez S."/>
            <person name="Sacristan E."/>
            <person name="Castillo E."/>
        </authorList>
    </citation>
    <scope>NUCLEOTIDE SEQUENCE</scope>
    <source>
        <strain evidence="3">Rhod_genome</strain>
    </source>
</reference>